<dbReference type="InterPro" id="IPR000157">
    <property type="entry name" value="TIR_dom"/>
</dbReference>
<feature type="transmembrane region" description="Helical" evidence="13">
    <location>
        <begin position="441"/>
        <end position="463"/>
    </location>
</feature>
<dbReference type="GO" id="GO:0045087">
    <property type="term" value="P:innate immune response"/>
    <property type="evidence" value="ECO:0007669"/>
    <property type="project" value="UniProtKB-KW"/>
</dbReference>
<dbReference type="SMART" id="SM00369">
    <property type="entry name" value="LRR_TYP"/>
    <property type="match status" value="6"/>
</dbReference>
<evidence type="ECO:0000256" key="3">
    <source>
        <dbReference type="ARBA" id="ARBA00022588"/>
    </source>
</evidence>
<protein>
    <submittedName>
        <fullName evidence="16">Toll-like receptor</fullName>
    </submittedName>
</protein>
<evidence type="ECO:0000256" key="10">
    <source>
        <dbReference type="ARBA" id="ARBA00023136"/>
    </source>
</evidence>
<dbReference type="PROSITE" id="PS51450">
    <property type="entry name" value="LRR"/>
    <property type="match status" value="2"/>
</dbReference>
<proteinExistence type="evidence at transcript level"/>
<dbReference type="InterPro" id="IPR035897">
    <property type="entry name" value="Toll_tir_struct_dom_sf"/>
</dbReference>
<dbReference type="EMBL" id="OQ871606">
    <property type="protein sequence ID" value="WLK77135.1"/>
    <property type="molecule type" value="mRNA"/>
</dbReference>
<dbReference type="Gene3D" id="3.80.10.10">
    <property type="entry name" value="Ribonuclease Inhibitor"/>
    <property type="match status" value="2"/>
</dbReference>
<dbReference type="Pfam" id="PF13855">
    <property type="entry name" value="LRR_8"/>
    <property type="match status" value="2"/>
</dbReference>
<evidence type="ECO:0000313" key="16">
    <source>
        <dbReference type="EMBL" id="WLK77135.1"/>
    </source>
</evidence>
<dbReference type="GO" id="GO:0005886">
    <property type="term" value="C:plasma membrane"/>
    <property type="evidence" value="ECO:0007669"/>
    <property type="project" value="TreeGrafter"/>
</dbReference>
<evidence type="ECO:0000256" key="1">
    <source>
        <dbReference type="ARBA" id="ARBA00004479"/>
    </source>
</evidence>
<keyword evidence="11 16" id="KW-0675">Receptor</keyword>
<dbReference type="PROSITE" id="PS50104">
    <property type="entry name" value="TIR"/>
    <property type="match status" value="1"/>
</dbReference>
<feature type="signal peptide" evidence="14">
    <location>
        <begin position="1"/>
        <end position="16"/>
    </location>
</feature>
<sequence length="651" mass="75933">MHKFWFVLLVEGLCLAFGAFVDEKSNCTEERRWTKGCSDSYLEGCNYTRTDASLKVVCQRPKCRCIPDGIPREVTSLILTGSSLGVLRARPFRNLTELEELDLRSNNIHNFEDGTFRTLVKLRRLDLSKNFVEEYPLTIFKVLKSLMELRLSKTGNMQRLILPKQLKTFFFAEIRLERIPIQIFENEMSGSRTPNLTELHLEDNKIDSIYSRHLFGLSSLESFFLCRNVIGVIENGAFNFLGKLKYLNLEGNPLVQLEHKSLLSNSIEFMNLAKTHLFLAEQYSSNNPLTINNSMTSLDLSGTHLNTQQLNGFIEFYKALRTLNVNKNRLEILTIETFQNLPSLEELLVANNFLTQISESSLPSKLWTQMKTVDLSGNPFRCDCKLFKFSQWIKENNFSYSTKLLNNMQCVSYLNEKKQSFIVSEAENQLKMMCLVEESEWFLWALTATVVVISFLSTFASAVHRFRWNIRYWLFIHKIKTRRFMQVRDKKHYTYDAFISYSETDSRWVIHQLLPRLESEYHLRLCIHQRDWLAGRDIAENIVLSIEQSRKTVLIVSNAFAVSQWCHFEMTMAQSRVFQDDRDNLVLVMLEEIADCNMSPRLRMLTERQTYVQWDDHALGQQLFWVKLRQALAKPEESVTDAVPPLDVFVA</sequence>
<keyword evidence="6 14" id="KW-0732">Signal</keyword>
<evidence type="ECO:0000256" key="14">
    <source>
        <dbReference type="SAM" id="SignalP"/>
    </source>
</evidence>
<evidence type="ECO:0000256" key="6">
    <source>
        <dbReference type="ARBA" id="ARBA00022729"/>
    </source>
</evidence>
<dbReference type="PANTHER" id="PTHR24365">
    <property type="entry name" value="TOLL-LIKE RECEPTOR"/>
    <property type="match status" value="1"/>
</dbReference>
<evidence type="ECO:0000256" key="13">
    <source>
        <dbReference type="SAM" id="Phobius"/>
    </source>
</evidence>
<evidence type="ECO:0000256" key="2">
    <source>
        <dbReference type="ARBA" id="ARBA00009634"/>
    </source>
</evidence>
<organism evidence="16">
    <name type="scientific">Eisenia andrei</name>
    <dbReference type="NCBI Taxonomy" id="168636"/>
    <lineage>
        <taxon>Eukaryota</taxon>
        <taxon>Metazoa</taxon>
        <taxon>Spiralia</taxon>
        <taxon>Lophotrochozoa</taxon>
        <taxon>Annelida</taxon>
        <taxon>Clitellata</taxon>
        <taxon>Oligochaeta</taxon>
        <taxon>Crassiclitellata</taxon>
        <taxon>Lumbricina</taxon>
        <taxon>Lumbricidae</taxon>
        <taxon>Lumbricinae</taxon>
        <taxon>Eisenia</taxon>
    </lineage>
</organism>
<evidence type="ECO:0000256" key="12">
    <source>
        <dbReference type="ARBA" id="ARBA00023180"/>
    </source>
</evidence>
<keyword evidence="10 13" id="KW-0472">Membrane</keyword>
<evidence type="ECO:0000256" key="4">
    <source>
        <dbReference type="ARBA" id="ARBA00022614"/>
    </source>
</evidence>
<dbReference type="InterPro" id="IPR032675">
    <property type="entry name" value="LRR_dom_sf"/>
</dbReference>
<dbReference type="Pfam" id="PF01582">
    <property type="entry name" value="TIR"/>
    <property type="match status" value="1"/>
</dbReference>
<evidence type="ECO:0000256" key="11">
    <source>
        <dbReference type="ARBA" id="ARBA00023170"/>
    </source>
</evidence>
<comment type="subcellular location">
    <subcellularLocation>
        <location evidence="1">Membrane</location>
        <topology evidence="1">Single-pass type I membrane protein</topology>
    </subcellularLocation>
</comment>
<keyword evidence="12" id="KW-0325">Glycoprotein</keyword>
<dbReference type="PANTHER" id="PTHR24365:SF530">
    <property type="entry name" value="MSTPROX-RELATED"/>
    <property type="match status" value="1"/>
</dbReference>
<gene>
    <name evidence="16" type="primary">TLR1</name>
</gene>
<name>A0AA49X7G8_9ANNE</name>
<dbReference type="FunFam" id="3.40.50.10140:FF:000001">
    <property type="entry name" value="Toll-like receptor 2"/>
    <property type="match status" value="1"/>
</dbReference>
<evidence type="ECO:0000256" key="8">
    <source>
        <dbReference type="ARBA" id="ARBA00022859"/>
    </source>
</evidence>
<dbReference type="AlphaFoldDB" id="A0AA49X7G8"/>
<evidence type="ECO:0000256" key="5">
    <source>
        <dbReference type="ARBA" id="ARBA00022692"/>
    </source>
</evidence>
<dbReference type="SMART" id="SM00255">
    <property type="entry name" value="TIR"/>
    <property type="match status" value="1"/>
</dbReference>
<accession>A0AA49X7G8</accession>
<dbReference type="Gene3D" id="3.40.50.10140">
    <property type="entry name" value="Toll/interleukin-1 receptor homology (TIR) domain"/>
    <property type="match status" value="1"/>
</dbReference>
<reference evidence="16" key="1">
    <citation type="submission" date="2023-04" db="EMBL/GenBank/DDBJ databases">
        <authorList>
            <person name="Beom Jun P."/>
            <person name="Yoo Bin Y."/>
            <person name="Sung Jin C."/>
            <person name="Soon Cheol P."/>
        </authorList>
    </citation>
    <scope>NUCLEOTIDE SEQUENCE</scope>
</reference>
<dbReference type="GO" id="GO:0038023">
    <property type="term" value="F:signaling receptor activity"/>
    <property type="evidence" value="ECO:0007669"/>
    <property type="project" value="TreeGrafter"/>
</dbReference>
<dbReference type="InterPro" id="IPR003591">
    <property type="entry name" value="Leu-rich_rpt_typical-subtyp"/>
</dbReference>
<evidence type="ECO:0000259" key="15">
    <source>
        <dbReference type="PROSITE" id="PS50104"/>
    </source>
</evidence>
<feature type="chain" id="PRO_5041379410" evidence="14">
    <location>
        <begin position="17"/>
        <end position="651"/>
    </location>
</feature>
<feature type="domain" description="TIR" evidence="15">
    <location>
        <begin position="493"/>
        <end position="632"/>
    </location>
</feature>
<keyword evidence="3" id="KW-0399">Innate immunity</keyword>
<keyword evidence="5 13" id="KW-0812">Transmembrane</keyword>
<dbReference type="InterPro" id="IPR001611">
    <property type="entry name" value="Leu-rich_rpt"/>
</dbReference>
<dbReference type="GO" id="GO:0007165">
    <property type="term" value="P:signal transduction"/>
    <property type="evidence" value="ECO:0007669"/>
    <property type="project" value="InterPro"/>
</dbReference>
<dbReference type="SUPFAM" id="SSF52058">
    <property type="entry name" value="L domain-like"/>
    <property type="match status" value="1"/>
</dbReference>
<dbReference type="PRINTS" id="PR01537">
    <property type="entry name" value="INTRLKN1R1F"/>
</dbReference>
<evidence type="ECO:0000256" key="7">
    <source>
        <dbReference type="ARBA" id="ARBA00022737"/>
    </source>
</evidence>
<keyword evidence="4" id="KW-0433">Leucine-rich repeat</keyword>
<evidence type="ECO:0000256" key="9">
    <source>
        <dbReference type="ARBA" id="ARBA00022989"/>
    </source>
</evidence>
<comment type="similarity">
    <text evidence="2">Belongs to the Toll-like receptor family.</text>
</comment>
<keyword evidence="7" id="KW-0677">Repeat</keyword>
<keyword evidence="9 13" id="KW-1133">Transmembrane helix</keyword>
<dbReference type="SUPFAM" id="SSF52200">
    <property type="entry name" value="Toll/Interleukin receptor TIR domain"/>
    <property type="match status" value="1"/>
</dbReference>
<keyword evidence="8" id="KW-0391">Immunity</keyword>